<reference evidence="2 3" key="1">
    <citation type="submission" date="2013-01" db="EMBL/GenBank/DDBJ databases">
        <authorList>
            <person name="Harkins D.M."/>
            <person name="Durkin A.S."/>
            <person name="Brinkac L.M."/>
            <person name="Haft D.H."/>
            <person name="Selengut J.D."/>
            <person name="Sanka R."/>
            <person name="DePew J."/>
            <person name="Purushe J."/>
            <person name="Matthias M.A."/>
            <person name="Vinetz J.M."/>
            <person name="Sutton G.G."/>
            <person name="Nierman W.C."/>
            <person name="Fouts D.E."/>
        </authorList>
    </citation>
    <scope>NUCLEOTIDE SEQUENCE [LARGE SCALE GENOMIC DNA]</scope>
    <source>
        <strain evidence="2 3">CBC1416</strain>
    </source>
</reference>
<proteinExistence type="predicted"/>
<keyword evidence="1" id="KW-0812">Transmembrane</keyword>
<accession>M6VW47</accession>
<evidence type="ECO:0000313" key="2">
    <source>
        <dbReference type="EMBL" id="EMO59366.1"/>
    </source>
</evidence>
<keyword evidence="1" id="KW-0472">Membrane</keyword>
<evidence type="ECO:0000256" key="1">
    <source>
        <dbReference type="SAM" id="Phobius"/>
    </source>
</evidence>
<dbReference type="EMBL" id="AKWE02000034">
    <property type="protein sequence ID" value="EMO59366.1"/>
    <property type="molecule type" value="Genomic_DNA"/>
</dbReference>
<protein>
    <submittedName>
        <fullName evidence="2">Uncharacterized protein</fullName>
    </submittedName>
</protein>
<feature type="transmembrane region" description="Helical" evidence="1">
    <location>
        <begin position="6"/>
        <end position="23"/>
    </location>
</feature>
<dbReference type="Proteomes" id="UP000012149">
    <property type="component" value="Unassembled WGS sequence"/>
</dbReference>
<name>M6VW47_9LEPT</name>
<gene>
    <name evidence="2" type="ORF">LEP1GSC161_2931</name>
</gene>
<dbReference type="AlphaFoldDB" id="M6VW47"/>
<sequence length="39" mass="4643">MIKIYLIFLVESIFGGIIQKILLKIDFRFQNILIKIEFA</sequence>
<organism evidence="2 3">
    <name type="scientific">Leptospira santarosai str. CBC1416</name>
    <dbReference type="NCBI Taxonomy" id="1193059"/>
    <lineage>
        <taxon>Bacteria</taxon>
        <taxon>Pseudomonadati</taxon>
        <taxon>Spirochaetota</taxon>
        <taxon>Spirochaetia</taxon>
        <taxon>Leptospirales</taxon>
        <taxon>Leptospiraceae</taxon>
        <taxon>Leptospira</taxon>
    </lineage>
</organism>
<keyword evidence="1" id="KW-1133">Transmembrane helix</keyword>
<comment type="caution">
    <text evidence="2">The sequence shown here is derived from an EMBL/GenBank/DDBJ whole genome shotgun (WGS) entry which is preliminary data.</text>
</comment>
<evidence type="ECO:0000313" key="3">
    <source>
        <dbReference type="Proteomes" id="UP000012149"/>
    </source>
</evidence>